<comment type="caution">
    <text evidence="2">The sequence shown here is derived from an EMBL/GenBank/DDBJ whole genome shotgun (WGS) entry which is preliminary data.</text>
</comment>
<reference evidence="2 3" key="1">
    <citation type="journal article" date="2019" name="Sci. Transl. Med.">
        <title>Quorum sensing between bacterial species on the skin protects against epidermal injury in atopic dermatitis.</title>
        <authorList>
            <person name="Williams M.R."/>
        </authorList>
    </citation>
    <scope>NUCLEOTIDE SEQUENCE [LARGE SCALE GENOMIC DNA]</scope>
    <source>
        <strain evidence="2 3">E7</strain>
    </source>
</reference>
<dbReference type="RefSeq" id="WP_002493071.1">
    <property type="nucleotide sequence ID" value="NZ_AP021848.1"/>
</dbReference>
<dbReference type="PROSITE" id="PS51257">
    <property type="entry name" value="PROKAR_LIPOPROTEIN"/>
    <property type="match status" value="1"/>
</dbReference>
<evidence type="ECO:0000313" key="2">
    <source>
        <dbReference type="EMBL" id="TBW72856.1"/>
    </source>
</evidence>
<dbReference type="SUPFAM" id="SSF140423">
    <property type="entry name" value="MW0975(SA0943)-like"/>
    <property type="match status" value="1"/>
</dbReference>
<dbReference type="Proteomes" id="UP000293637">
    <property type="component" value="Unassembled WGS sequence"/>
</dbReference>
<accession>A0A4Q9WC00</accession>
<protein>
    <recommendedName>
        <fullName evidence="4">Lipoprotein</fullName>
    </recommendedName>
</protein>
<dbReference type="Pfam" id="PF10368">
    <property type="entry name" value="YkyA"/>
    <property type="match status" value="1"/>
</dbReference>
<name>A0A4Q9WC00_STALU</name>
<evidence type="ECO:0000256" key="1">
    <source>
        <dbReference type="SAM" id="SignalP"/>
    </source>
</evidence>
<organism evidence="2 3">
    <name type="scientific">Staphylococcus lugdunensis</name>
    <dbReference type="NCBI Taxonomy" id="28035"/>
    <lineage>
        <taxon>Bacteria</taxon>
        <taxon>Bacillati</taxon>
        <taxon>Bacillota</taxon>
        <taxon>Bacilli</taxon>
        <taxon>Bacillales</taxon>
        <taxon>Staphylococcaceae</taxon>
        <taxon>Staphylococcus</taxon>
    </lineage>
</organism>
<proteinExistence type="predicted"/>
<keyword evidence="1" id="KW-0732">Signal</keyword>
<dbReference type="AlphaFoldDB" id="A0A4Q9WC00"/>
<dbReference type="InterPro" id="IPR036785">
    <property type="entry name" value="YkyA-like_sf"/>
</dbReference>
<dbReference type="EMBL" id="SCHB01000002">
    <property type="protein sequence ID" value="TBW72856.1"/>
    <property type="molecule type" value="Genomic_DNA"/>
</dbReference>
<dbReference type="GeneID" id="58090063"/>
<evidence type="ECO:0000313" key="3">
    <source>
        <dbReference type="Proteomes" id="UP000293637"/>
    </source>
</evidence>
<feature type="chain" id="PRO_5039675056" description="Lipoprotein" evidence="1">
    <location>
        <begin position="19"/>
        <end position="209"/>
    </location>
</feature>
<evidence type="ECO:0008006" key="4">
    <source>
        <dbReference type="Google" id="ProtNLM"/>
    </source>
</evidence>
<dbReference type="InterPro" id="IPR019454">
    <property type="entry name" value="Lipoprot_YkyA-like"/>
</dbReference>
<feature type="signal peptide" evidence="1">
    <location>
        <begin position="1"/>
        <end position="18"/>
    </location>
</feature>
<sequence length="209" mass="24333">MKLYRALGVLLASTLLLAGCTTDRKEVRAYEDTIQQASSNEQVINSTGQKLNDLEKQKQQYYKKIVTNNPDTRVKIADKMISNINERSKEFNKEVKAMNASNKEFKKASKHINQIKDDSKRKELKELDDALKDKYKKHDDYAAAYRNILDKERSYFKLLKQKTVMQQQEKEKGEAINKAQKTFKKKFEAYIKALNKVNKEKGDIDKISE</sequence>
<gene>
    <name evidence="2" type="ORF">EQ812_03165</name>
</gene>
<dbReference type="Gene3D" id="1.20.120.570">
    <property type="entry name" value="YkyA-like"/>
    <property type="match status" value="1"/>
</dbReference>